<evidence type="ECO:0000256" key="2">
    <source>
        <dbReference type="ARBA" id="ARBA00022797"/>
    </source>
</evidence>
<dbReference type="PRINTS" id="PR00412">
    <property type="entry name" value="EPOXHYDRLASE"/>
</dbReference>
<dbReference type="InterPro" id="IPR016292">
    <property type="entry name" value="Epoxide_hydrolase"/>
</dbReference>
<dbReference type="PIRSF" id="PIRSF001112">
    <property type="entry name" value="Epoxide_hydrolase"/>
    <property type="match status" value="1"/>
</dbReference>
<evidence type="ECO:0000313" key="7">
    <source>
        <dbReference type="Proteomes" id="UP000193411"/>
    </source>
</evidence>
<keyword evidence="3 6" id="KW-0378">Hydrolase</keyword>
<evidence type="ECO:0000256" key="4">
    <source>
        <dbReference type="PIRSR" id="PIRSR001112-1"/>
    </source>
</evidence>
<evidence type="ECO:0000313" key="6">
    <source>
        <dbReference type="EMBL" id="ORZ30392.1"/>
    </source>
</evidence>
<dbReference type="InterPro" id="IPR010497">
    <property type="entry name" value="Epoxide_hydro_N"/>
</dbReference>
<feature type="domain" description="Epoxide hydrolase N-terminal" evidence="5">
    <location>
        <begin position="11"/>
        <end position="116"/>
    </location>
</feature>
<dbReference type="InterPro" id="IPR029058">
    <property type="entry name" value="AB_hydrolase_fold"/>
</dbReference>
<dbReference type="PANTHER" id="PTHR21661:SF35">
    <property type="entry name" value="EPOXIDE HYDROLASE"/>
    <property type="match status" value="1"/>
</dbReference>
<keyword evidence="2" id="KW-0058">Aromatic hydrocarbons catabolism</keyword>
<sequence>MTATIDPTFAPKPFTFTPSKPAVSDLRARLRNAYVPAQLEGTSWEYGTDKRSLLELATYWADEFDFSKHFARINSFPNFLANVLGYDVHFVHVRSERMDAKPLVLLHGWPGSFYEFLKCIPLLTNPKDEGKQAFHVVVPSLPGFGYSPAPKRPGCGTEEMAKIFNELMINLGYPRYVVQGGDMGSFVARDMAARHADNCVGVHLNMVIVQPPKTAAWIPHLLLVYFGKGEWVLSKQEAQWVKEAQEISGKSAYLRMQATTPDSLGYAFTDSPMGLLAYLWEKYYWTTQHNVDSPTVSWDDILTTVSIYWFTHSITSTMRMYKEHFKIQPNGDFSSDTILAKIQVPTGCAIFPRELYKMPKSWVQHYMNVQHWSVLPKGGHFAAMEQPELFADDLHKCVGDWIKRGIVKFE</sequence>
<accession>A0A1Y2HBF5</accession>
<gene>
    <name evidence="6" type="ORF">BCR44DRAFT_1444975</name>
</gene>
<dbReference type="EMBL" id="MCFL01000086">
    <property type="protein sequence ID" value="ORZ30392.1"/>
    <property type="molecule type" value="Genomic_DNA"/>
</dbReference>
<evidence type="ECO:0000259" key="5">
    <source>
        <dbReference type="Pfam" id="PF06441"/>
    </source>
</evidence>
<feature type="active site" description="Proton acceptor" evidence="4">
    <location>
        <position position="380"/>
    </location>
</feature>
<proteinExistence type="inferred from homology"/>
<dbReference type="Proteomes" id="UP000193411">
    <property type="component" value="Unassembled WGS sequence"/>
</dbReference>
<dbReference type="GO" id="GO:0004301">
    <property type="term" value="F:epoxide hydrolase activity"/>
    <property type="evidence" value="ECO:0007669"/>
    <property type="project" value="TreeGrafter"/>
</dbReference>
<dbReference type="OrthoDB" id="7130006at2759"/>
<dbReference type="STRING" id="765915.A0A1Y2HBF5"/>
<keyword evidence="7" id="KW-1185">Reference proteome</keyword>
<name>A0A1Y2HBF5_9FUNG</name>
<dbReference type="SUPFAM" id="SSF53474">
    <property type="entry name" value="alpha/beta-Hydrolases"/>
    <property type="match status" value="1"/>
</dbReference>
<organism evidence="6 7">
    <name type="scientific">Catenaria anguillulae PL171</name>
    <dbReference type="NCBI Taxonomy" id="765915"/>
    <lineage>
        <taxon>Eukaryota</taxon>
        <taxon>Fungi</taxon>
        <taxon>Fungi incertae sedis</taxon>
        <taxon>Blastocladiomycota</taxon>
        <taxon>Blastocladiomycetes</taxon>
        <taxon>Blastocladiales</taxon>
        <taxon>Catenariaceae</taxon>
        <taxon>Catenaria</taxon>
    </lineage>
</organism>
<feature type="active site" description="Nucleophile" evidence="4">
    <location>
        <position position="182"/>
    </location>
</feature>
<evidence type="ECO:0000256" key="1">
    <source>
        <dbReference type="ARBA" id="ARBA00010088"/>
    </source>
</evidence>
<dbReference type="AlphaFoldDB" id="A0A1Y2HBF5"/>
<dbReference type="Pfam" id="PF06441">
    <property type="entry name" value="EHN"/>
    <property type="match status" value="1"/>
</dbReference>
<dbReference type="PANTHER" id="PTHR21661">
    <property type="entry name" value="EPOXIDE HYDROLASE 1-RELATED"/>
    <property type="match status" value="1"/>
</dbReference>
<dbReference type="Gene3D" id="3.40.50.1820">
    <property type="entry name" value="alpha/beta hydrolase"/>
    <property type="match status" value="1"/>
</dbReference>
<reference evidence="6 7" key="1">
    <citation type="submission" date="2016-07" db="EMBL/GenBank/DDBJ databases">
        <title>Pervasive Adenine N6-methylation of Active Genes in Fungi.</title>
        <authorList>
            <consortium name="DOE Joint Genome Institute"/>
            <person name="Mondo S.J."/>
            <person name="Dannebaum R.O."/>
            <person name="Kuo R.C."/>
            <person name="Labutti K."/>
            <person name="Haridas S."/>
            <person name="Kuo A."/>
            <person name="Salamov A."/>
            <person name="Ahrendt S.R."/>
            <person name="Lipzen A."/>
            <person name="Sullivan W."/>
            <person name="Andreopoulos W.B."/>
            <person name="Clum A."/>
            <person name="Lindquist E."/>
            <person name="Daum C."/>
            <person name="Ramamoorthy G.K."/>
            <person name="Gryganskyi A."/>
            <person name="Culley D."/>
            <person name="Magnuson J.K."/>
            <person name="James T.Y."/>
            <person name="O'Malley M.A."/>
            <person name="Stajich J.E."/>
            <person name="Spatafora J.W."/>
            <person name="Visel A."/>
            <person name="Grigoriev I.V."/>
        </authorList>
    </citation>
    <scope>NUCLEOTIDE SEQUENCE [LARGE SCALE GENOMIC DNA]</scope>
    <source>
        <strain evidence="6 7">PL171</strain>
    </source>
</reference>
<comment type="caution">
    <text evidence="6">The sequence shown here is derived from an EMBL/GenBank/DDBJ whole genome shotgun (WGS) entry which is preliminary data.</text>
</comment>
<dbReference type="GO" id="GO:0097176">
    <property type="term" value="P:epoxide metabolic process"/>
    <property type="evidence" value="ECO:0007669"/>
    <property type="project" value="TreeGrafter"/>
</dbReference>
<feature type="active site" description="Proton donor" evidence="4">
    <location>
        <position position="321"/>
    </location>
</feature>
<dbReference type="InterPro" id="IPR000639">
    <property type="entry name" value="Epox_hydrolase-like"/>
</dbReference>
<comment type="similarity">
    <text evidence="1">Belongs to the peptidase S33 family.</text>
</comment>
<protein>
    <submittedName>
        <fullName evidence="6">Epocide hydrolase domain-containing protein</fullName>
    </submittedName>
</protein>
<evidence type="ECO:0000256" key="3">
    <source>
        <dbReference type="ARBA" id="ARBA00022801"/>
    </source>
</evidence>